<dbReference type="Gene3D" id="3.40.50.720">
    <property type="entry name" value="NAD(P)-binding Rossmann-like Domain"/>
    <property type="match status" value="1"/>
</dbReference>
<evidence type="ECO:0000256" key="6">
    <source>
        <dbReference type="ARBA" id="ARBA00050557"/>
    </source>
</evidence>
<sequence>MIRAAICGGSGYTGAELLRILLLHPGVEITAVTSEQSAGKKVTDLFPHLHRYSSLRYEPLNKEALLDKADVFFMALPHSASQEAVDFFYRRGKRVVDLSADYRLSDASVYEEWYKTPHHYKETLGDAVYGLPELHRERIVKAGLVANPGCYPTSAILGLAPVLREGIIDPSTLVIDSKSGTSGAGRKADVSVSYCEVNEGFKAYGLAVHRHTPEIEQELSAVAGSRVVLNFTPHLVPMDRGILSTMYGTLRKDMDTAAVLALYRETYATEPFVNVLEENTYPNAKNVRGSNYCEIGIKVNKRTNTLIVVSAIDNLVKGASGQAVQNMNIMMGFGETAALESLALFP</sequence>
<dbReference type="PANTHER" id="PTHR32338">
    <property type="entry name" value="N-ACETYL-GAMMA-GLUTAMYL-PHOSPHATE REDUCTASE, CHLOROPLASTIC-RELATED-RELATED"/>
    <property type="match status" value="1"/>
</dbReference>
<evidence type="ECO:0000259" key="9">
    <source>
        <dbReference type="SMART" id="SM00859"/>
    </source>
</evidence>
<dbReference type="InterPro" id="IPR000534">
    <property type="entry name" value="Semialdehyde_DH_NAD-bd"/>
</dbReference>
<feature type="domain" description="Semialdehyde dehydrogenase NAD-binding" evidence="9">
    <location>
        <begin position="3"/>
        <end position="142"/>
    </location>
</feature>
<dbReference type="InterPro" id="IPR036291">
    <property type="entry name" value="NAD(P)-bd_dom_sf"/>
</dbReference>
<reference evidence="10" key="1">
    <citation type="journal article" date="2021" name="bioRxiv">
        <title>Unraveling nitrogen, sulfur and carbon metabolic pathways and microbial community transcriptional responses to substrate deprivation and toxicity stresses in a bioreactor mimicking anoxic brackish coastal sediment conditions.</title>
        <authorList>
            <person name="Martins P.D."/>
            <person name="Echeveste M.J."/>
            <person name="Arshad A."/>
            <person name="Kurth J."/>
            <person name="Ouboter H."/>
            <person name="Jetten M.S.M."/>
            <person name="Welte C.U."/>
        </authorList>
    </citation>
    <scope>NUCLEOTIDE SEQUENCE</scope>
    <source>
        <strain evidence="10">MAG_39</strain>
    </source>
</reference>
<dbReference type="AlphaFoldDB" id="A0A953M2R1"/>
<keyword evidence="2 7" id="KW-0055">Arginine biosynthesis</keyword>
<dbReference type="Pfam" id="PF22698">
    <property type="entry name" value="Semialdhyde_dhC_1"/>
    <property type="match status" value="1"/>
</dbReference>
<evidence type="ECO:0000256" key="7">
    <source>
        <dbReference type="HAMAP-Rule" id="MF_00150"/>
    </source>
</evidence>
<comment type="catalytic activity">
    <reaction evidence="6 7">
        <text>N-acetyl-L-glutamate 5-semialdehyde + phosphate + NADP(+) = N-acetyl-L-glutamyl 5-phosphate + NADPH + H(+)</text>
        <dbReference type="Rhea" id="RHEA:21588"/>
        <dbReference type="ChEBI" id="CHEBI:15378"/>
        <dbReference type="ChEBI" id="CHEBI:29123"/>
        <dbReference type="ChEBI" id="CHEBI:43474"/>
        <dbReference type="ChEBI" id="CHEBI:57783"/>
        <dbReference type="ChEBI" id="CHEBI:57936"/>
        <dbReference type="ChEBI" id="CHEBI:58349"/>
        <dbReference type="EC" id="1.2.1.38"/>
    </reaction>
</comment>
<dbReference type="EMBL" id="JAIOIV010000130">
    <property type="protein sequence ID" value="MBZ0157882.1"/>
    <property type="molecule type" value="Genomic_DNA"/>
</dbReference>
<dbReference type="GO" id="GO:0005737">
    <property type="term" value="C:cytoplasm"/>
    <property type="evidence" value="ECO:0007669"/>
    <property type="project" value="UniProtKB-SubCell"/>
</dbReference>
<proteinExistence type="inferred from homology"/>
<dbReference type="GO" id="GO:0003942">
    <property type="term" value="F:N-acetyl-gamma-glutamyl-phosphate reductase activity"/>
    <property type="evidence" value="ECO:0007669"/>
    <property type="project" value="UniProtKB-UniRule"/>
</dbReference>
<evidence type="ECO:0000313" key="10">
    <source>
        <dbReference type="EMBL" id="MBZ0157882.1"/>
    </source>
</evidence>
<evidence type="ECO:0000256" key="4">
    <source>
        <dbReference type="ARBA" id="ARBA00022857"/>
    </source>
</evidence>
<keyword evidence="4 7" id="KW-0521">NADP</keyword>
<evidence type="ECO:0000256" key="2">
    <source>
        <dbReference type="ARBA" id="ARBA00022571"/>
    </source>
</evidence>
<dbReference type="PROSITE" id="PS01224">
    <property type="entry name" value="ARGC"/>
    <property type="match status" value="1"/>
</dbReference>
<comment type="similarity">
    <text evidence="7">Belongs to the NAGSA dehydrogenase family. Type 1 subfamily.</text>
</comment>
<evidence type="ECO:0000313" key="11">
    <source>
        <dbReference type="Proteomes" id="UP000705867"/>
    </source>
</evidence>
<dbReference type="HAMAP" id="MF_00150">
    <property type="entry name" value="ArgC_type1"/>
    <property type="match status" value="1"/>
</dbReference>
<name>A0A953M2R1_9BACT</name>
<comment type="function">
    <text evidence="7">Catalyzes the NADPH-dependent reduction of N-acetyl-5-glutamyl phosphate to yield N-acetyl-L-glutamate 5-semialdehyde.</text>
</comment>
<dbReference type="Proteomes" id="UP000705867">
    <property type="component" value="Unassembled WGS sequence"/>
</dbReference>
<dbReference type="Pfam" id="PF01118">
    <property type="entry name" value="Semialdhyde_dh"/>
    <property type="match status" value="1"/>
</dbReference>
<dbReference type="FunFam" id="3.30.360.10:FF:000014">
    <property type="entry name" value="N-acetyl-gamma-glutamyl-phosphate reductase"/>
    <property type="match status" value="1"/>
</dbReference>
<evidence type="ECO:0000256" key="5">
    <source>
        <dbReference type="ARBA" id="ARBA00023002"/>
    </source>
</evidence>
<evidence type="ECO:0000256" key="8">
    <source>
        <dbReference type="PROSITE-ProRule" id="PRU10010"/>
    </source>
</evidence>
<dbReference type="CDD" id="cd23934">
    <property type="entry name" value="AGPR_1_C"/>
    <property type="match status" value="1"/>
</dbReference>
<feature type="active site" evidence="7 8">
    <location>
        <position position="150"/>
    </location>
</feature>
<keyword evidence="5 7" id="KW-0560">Oxidoreductase</keyword>
<comment type="pathway">
    <text evidence="1 7">Amino-acid biosynthesis; L-arginine biosynthesis; N(2)-acetyl-L-ornithine from L-glutamate: step 3/4.</text>
</comment>
<reference evidence="10" key="2">
    <citation type="submission" date="2021-08" db="EMBL/GenBank/DDBJ databases">
        <authorList>
            <person name="Dalcin Martins P."/>
        </authorList>
    </citation>
    <scope>NUCLEOTIDE SEQUENCE</scope>
    <source>
        <strain evidence="10">MAG_39</strain>
    </source>
</reference>
<dbReference type="SMART" id="SM00859">
    <property type="entry name" value="Semialdhyde_dh"/>
    <property type="match status" value="1"/>
</dbReference>
<dbReference type="EC" id="1.2.1.38" evidence="7"/>
<dbReference type="InterPro" id="IPR023013">
    <property type="entry name" value="AGPR_AS"/>
</dbReference>
<dbReference type="GO" id="GO:0070401">
    <property type="term" value="F:NADP+ binding"/>
    <property type="evidence" value="ECO:0007669"/>
    <property type="project" value="InterPro"/>
</dbReference>
<dbReference type="PANTHER" id="PTHR32338:SF10">
    <property type="entry name" value="N-ACETYL-GAMMA-GLUTAMYL-PHOSPHATE REDUCTASE, CHLOROPLASTIC-RELATED"/>
    <property type="match status" value="1"/>
</dbReference>
<dbReference type="CDD" id="cd17895">
    <property type="entry name" value="AGPR_1_N"/>
    <property type="match status" value="1"/>
</dbReference>
<evidence type="ECO:0000256" key="1">
    <source>
        <dbReference type="ARBA" id="ARBA00004862"/>
    </source>
</evidence>
<comment type="subcellular location">
    <subcellularLocation>
        <location evidence="7">Cytoplasm</location>
    </subcellularLocation>
</comment>
<dbReference type="InterPro" id="IPR050085">
    <property type="entry name" value="AGPR"/>
</dbReference>
<dbReference type="SUPFAM" id="SSF55347">
    <property type="entry name" value="Glyceraldehyde-3-phosphate dehydrogenase-like, C-terminal domain"/>
    <property type="match status" value="1"/>
</dbReference>
<dbReference type="NCBIfam" id="TIGR01850">
    <property type="entry name" value="argC"/>
    <property type="match status" value="1"/>
</dbReference>
<dbReference type="InterPro" id="IPR000706">
    <property type="entry name" value="AGPR_type-1"/>
</dbReference>
<comment type="caution">
    <text evidence="10">The sequence shown here is derived from an EMBL/GenBank/DDBJ whole genome shotgun (WGS) entry which is preliminary data.</text>
</comment>
<protein>
    <recommendedName>
        <fullName evidence="7">N-acetyl-gamma-glutamyl-phosphate reductase</fullName>
        <shortName evidence="7">AGPR</shortName>
        <ecNumber evidence="7">1.2.1.38</ecNumber>
    </recommendedName>
    <alternativeName>
        <fullName evidence="7">N-acetyl-glutamate semialdehyde dehydrogenase</fullName>
        <shortName evidence="7">NAGSA dehydrogenase</shortName>
    </alternativeName>
</protein>
<dbReference type="GO" id="GO:0051287">
    <property type="term" value="F:NAD binding"/>
    <property type="evidence" value="ECO:0007669"/>
    <property type="project" value="InterPro"/>
</dbReference>
<organism evidence="10 11">
    <name type="scientific">Candidatus Nitrobium versatile</name>
    <dbReference type="NCBI Taxonomy" id="2884831"/>
    <lineage>
        <taxon>Bacteria</taxon>
        <taxon>Pseudomonadati</taxon>
        <taxon>Nitrospirota</taxon>
        <taxon>Nitrospiria</taxon>
        <taxon>Nitrospirales</taxon>
        <taxon>Nitrospiraceae</taxon>
        <taxon>Candidatus Nitrobium</taxon>
    </lineage>
</organism>
<keyword evidence="3 7" id="KW-0028">Amino-acid biosynthesis</keyword>
<dbReference type="Gene3D" id="3.30.360.10">
    <property type="entry name" value="Dihydrodipicolinate Reductase, domain 2"/>
    <property type="match status" value="1"/>
</dbReference>
<dbReference type="GO" id="GO:0006526">
    <property type="term" value="P:L-arginine biosynthetic process"/>
    <property type="evidence" value="ECO:0007669"/>
    <property type="project" value="UniProtKB-UniRule"/>
</dbReference>
<gene>
    <name evidence="7 10" type="primary">argC</name>
    <name evidence="10" type="ORF">K8I29_16925</name>
</gene>
<dbReference type="SUPFAM" id="SSF51735">
    <property type="entry name" value="NAD(P)-binding Rossmann-fold domains"/>
    <property type="match status" value="1"/>
</dbReference>
<accession>A0A953M2R1</accession>
<keyword evidence="7" id="KW-0963">Cytoplasm</keyword>
<evidence type="ECO:0000256" key="3">
    <source>
        <dbReference type="ARBA" id="ARBA00022605"/>
    </source>
</evidence>
<dbReference type="InterPro" id="IPR058924">
    <property type="entry name" value="AGPR_dimerisation_dom"/>
</dbReference>